<name>C9LVL6_SELS3</name>
<evidence type="ECO:0000313" key="3">
    <source>
        <dbReference type="EMBL" id="AEB99140.1"/>
    </source>
</evidence>
<evidence type="ECO:0000259" key="2">
    <source>
        <dbReference type="Pfam" id="PF13751"/>
    </source>
</evidence>
<dbReference type="EMBL" id="ACKP02000027">
    <property type="protein sequence ID" value="EEX77179.1"/>
    <property type="molecule type" value="Genomic_DNA"/>
</dbReference>
<dbReference type="InterPro" id="IPR047629">
    <property type="entry name" value="IS1182_transpos"/>
</dbReference>
<accession>C9LVL6</accession>
<dbReference type="InterPro" id="IPR008490">
    <property type="entry name" value="Transposase_InsH_N"/>
</dbReference>
<reference evidence="4 5" key="1">
    <citation type="submission" date="2009-09" db="EMBL/GenBank/DDBJ databases">
        <authorList>
            <person name="Weinstock G."/>
            <person name="Sodergren E."/>
            <person name="Clifton S."/>
            <person name="Fulton L."/>
            <person name="Fulton B."/>
            <person name="Courtney L."/>
            <person name="Fronick C."/>
            <person name="Harrison M."/>
            <person name="Strong C."/>
            <person name="Farmer C."/>
            <person name="Delahaunty K."/>
            <person name="Markovic C."/>
            <person name="Hall O."/>
            <person name="Minx P."/>
            <person name="Tomlinson C."/>
            <person name="Mitreva M."/>
            <person name="Nelson J."/>
            <person name="Hou S."/>
            <person name="Wollam A."/>
            <person name="Pepin K.H."/>
            <person name="Johnson M."/>
            <person name="Bhonagiri V."/>
            <person name="Nash W.E."/>
            <person name="Warren W."/>
            <person name="Chinwalla A."/>
            <person name="Mardis E.R."/>
            <person name="Wilson R.K."/>
        </authorList>
    </citation>
    <scope>NUCLEOTIDE SEQUENCE [LARGE SCALE GENOMIC DNA]</scope>
    <source>
        <strain evidence="4">ATCC 35185</strain>
        <strain evidence="5">ATCC 35185 / DSM 20758 / VPI D19B-28</strain>
    </source>
</reference>
<feature type="domain" description="Transposase DDE" evidence="2">
    <location>
        <begin position="363"/>
        <end position="495"/>
    </location>
</feature>
<protein>
    <submittedName>
        <fullName evidence="3">IS4 family transposase</fullName>
    </submittedName>
    <submittedName>
        <fullName evidence="4">Transposase, IS4 family</fullName>
    </submittedName>
</protein>
<dbReference type="KEGG" id="ssg:Selsp_0161"/>
<dbReference type="AlphaFoldDB" id="C9LVL6"/>
<dbReference type="PANTHER" id="PTHR33408:SF2">
    <property type="entry name" value="TRANSPOSASE DDE DOMAIN-CONTAINING PROTEIN"/>
    <property type="match status" value="1"/>
</dbReference>
<dbReference type="Proteomes" id="UP000003505">
    <property type="component" value="Unassembled WGS sequence"/>
</dbReference>
<reference evidence="3 6" key="2">
    <citation type="submission" date="2011-04" db="EMBL/GenBank/DDBJ databases">
        <title>The complete genome of Selenomonas sputigena DSM 20758.</title>
        <authorList>
            <consortium name="US DOE Joint Genome Institute (JGI-PGF)"/>
            <person name="Lucas S."/>
            <person name="Copeland A."/>
            <person name="Lapidus A."/>
            <person name="Bruce D."/>
            <person name="Goodwin L."/>
            <person name="Pitluck S."/>
            <person name="Peters L."/>
            <person name="Kyrpides N."/>
            <person name="Mavromatis K."/>
            <person name="Ivanova N."/>
            <person name="Ovchinnikova G."/>
            <person name="Teshima H."/>
            <person name="Detter J.C."/>
            <person name="Tapia R."/>
            <person name="Han C."/>
            <person name="Land M."/>
            <person name="Hauser L."/>
            <person name="Markowitz V."/>
            <person name="Cheng J.-F."/>
            <person name="Hugenholtz P."/>
            <person name="Woyke T."/>
            <person name="Wu D."/>
            <person name="Gronow S."/>
            <person name="Wellnitz S."/>
            <person name="Schneider S."/>
            <person name="Klenk H.-P."/>
            <person name="Eisen J.A."/>
        </authorList>
    </citation>
    <scope>NUCLEOTIDE SEQUENCE [LARGE SCALE GENOMIC DNA]</scope>
    <source>
        <strain evidence="3">ATCC 35185</strain>
        <strain evidence="6">ATCC 35185 / DSM 20758 / VPI D19B-28</strain>
    </source>
</reference>
<evidence type="ECO:0000313" key="6">
    <source>
        <dbReference type="Proteomes" id="UP000011124"/>
    </source>
</evidence>
<dbReference type="HOGENOM" id="CLU_021293_0_1_9"/>
<dbReference type="Proteomes" id="UP000011124">
    <property type="component" value="Chromosome"/>
</dbReference>
<dbReference type="Pfam" id="PF05598">
    <property type="entry name" value="DUF772"/>
    <property type="match status" value="1"/>
</dbReference>
<proteinExistence type="predicted"/>
<dbReference type="OrthoDB" id="9789070at2"/>
<dbReference type="EMBL" id="CP002637">
    <property type="protein sequence ID" value="AEB99140.1"/>
    <property type="molecule type" value="Genomic_DNA"/>
</dbReference>
<gene>
    <name evidence="3" type="ordered locus">Selsp_0161</name>
    <name evidence="4" type="ORF">SELSPUOL_01510</name>
</gene>
<evidence type="ECO:0000259" key="1">
    <source>
        <dbReference type="Pfam" id="PF05598"/>
    </source>
</evidence>
<feature type="domain" description="Transposase InsH N-terminal" evidence="1">
    <location>
        <begin position="2"/>
        <end position="90"/>
    </location>
</feature>
<dbReference type="InterPro" id="IPR025668">
    <property type="entry name" value="Tnp_DDE_dom"/>
</dbReference>
<dbReference type="eggNOG" id="COG3666">
    <property type="taxonomic scope" value="Bacteria"/>
</dbReference>
<keyword evidence="6" id="KW-1185">Reference proteome</keyword>
<evidence type="ECO:0000313" key="5">
    <source>
        <dbReference type="Proteomes" id="UP000003505"/>
    </source>
</evidence>
<dbReference type="STRING" id="546271.Selsp_0161"/>
<evidence type="ECO:0000313" key="4">
    <source>
        <dbReference type="EMBL" id="EEX77179.1"/>
    </source>
</evidence>
<dbReference type="Pfam" id="PF13751">
    <property type="entry name" value="DDE_Tnp_1_6"/>
    <property type="match status" value="1"/>
</dbReference>
<sequence length="514" mass="58778">MQIPKNDPVRLLRQCIGGMNLTALYRTYGRIDKKLASPRQLLAILIYSGMNHLFSSRRIETACRRDVNFLYLLEGKPAPDHATISRFRSKHLASCIKELFAQMDILLQTLGVISLEHIFIDGTKIESIANKYKFVWKKTVLKNQAKLLEKLLVFIEQAEQQLSISVRHGKDLRLRHLKKMRKQLKRLQKKQGLVFVHGSGRRKSVLQKALEKLDEFIARWKDYQKKLRIMGTRNSFAKTDHDATFMRMKEDAMKNGQLKPAYNIQCGVDAEFITWATVGSQPTDTATLIPFLEDFHAHVKERYAKVIADAGYESEENYVYLKANGQAAYIKPNNYERAKTRAWKNDIGRFENMTYLGDEDAYLCANGRKLKVTGTKTVRNKTGYTSVKTCYTAEDCNGCERKAECIRSKSKLPLEERPKSLEVAKTFPEERAASKARLTSDEGIWLRVNRSIQAEDAFANIKADMGFRRFLSRGNANVLVETMLLAMAHNFGKLHQKIQRGCGGQHLFPVDVAA</sequence>
<dbReference type="NCBIfam" id="NF033551">
    <property type="entry name" value="transpos_IS1182"/>
    <property type="match status" value="1"/>
</dbReference>
<organism evidence="4 5">
    <name type="scientific">Selenomonas sputigena (strain ATCC 35185 / DSM 20758 / CCUG 44933 / VPI D19B-28)</name>
    <dbReference type="NCBI Taxonomy" id="546271"/>
    <lineage>
        <taxon>Bacteria</taxon>
        <taxon>Bacillati</taxon>
        <taxon>Bacillota</taxon>
        <taxon>Negativicutes</taxon>
        <taxon>Selenomonadales</taxon>
        <taxon>Selenomonadaceae</taxon>
        <taxon>Selenomonas</taxon>
    </lineage>
</organism>
<dbReference type="PANTHER" id="PTHR33408">
    <property type="entry name" value="TRANSPOSASE"/>
    <property type="match status" value="1"/>
</dbReference>